<feature type="coiled-coil region" evidence="1">
    <location>
        <begin position="143"/>
        <end position="170"/>
    </location>
</feature>
<dbReference type="AlphaFoldDB" id="A0ABD5ELD2"/>
<comment type="caution">
    <text evidence="2">The sequence shown here is derived from an EMBL/GenBank/DDBJ whole genome shotgun (WGS) entry which is preliminary data.</text>
</comment>
<name>A0ABD5ELD2_9ACTN</name>
<proteinExistence type="predicted"/>
<evidence type="ECO:0000256" key="1">
    <source>
        <dbReference type="SAM" id="Coils"/>
    </source>
</evidence>
<dbReference type="Proteomes" id="UP001183535">
    <property type="component" value="Unassembled WGS sequence"/>
</dbReference>
<dbReference type="RefSeq" id="WP_093823951.1">
    <property type="nucleotide sequence ID" value="NZ_JAVRES010000004.1"/>
</dbReference>
<evidence type="ECO:0000313" key="3">
    <source>
        <dbReference type="Proteomes" id="UP001183535"/>
    </source>
</evidence>
<reference evidence="3" key="1">
    <citation type="submission" date="2023-07" db="EMBL/GenBank/DDBJ databases">
        <title>30 novel species of actinomycetes from the DSMZ collection.</title>
        <authorList>
            <person name="Nouioui I."/>
        </authorList>
    </citation>
    <scope>NUCLEOTIDE SEQUENCE [LARGE SCALE GENOMIC DNA]</scope>
    <source>
        <strain evidence="3">DSM 41981</strain>
    </source>
</reference>
<sequence>MTTSTPGARTRTRRVRTDLLGIYLNDHLAGAAVGVGRSRFAARSHRDPPYAEPLRRLAGEIAEDRGSLLGVMRALGVPPRRHKVAVSGAAERLGRLKSNGRLFRRSPLTLVIELEFLRLGVKGKELGWRTLRALAEADSRLDERELDALIARAERQVRTLEDLRLRAVRDVLLAE</sequence>
<accession>A0ABD5ELD2</accession>
<protein>
    <submittedName>
        <fullName evidence="2">Uncharacterized protein</fullName>
    </submittedName>
</protein>
<evidence type="ECO:0000313" key="2">
    <source>
        <dbReference type="EMBL" id="MDT0435430.1"/>
    </source>
</evidence>
<gene>
    <name evidence="2" type="ORF">RM877_12140</name>
</gene>
<keyword evidence="1" id="KW-0175">Coiled coil</keyword>
<dbReference type="EMBL" id="JAVRES010000004">
    <property type="protein sequence ID" value="MDT0435430.1"/>
    <property type="molecule type" value="Genomic_DNA"/>
</dbReference>
<keyword evidence="3" id="KW-1185">Reference proteome</keyword>
<organism evidence="2 3">
    <name type="scientific">Streptomyces doudnae</name>
    <dbReference type="NCBI Taxonomy" id="3075536"/>
    <lineage>
        <taxon>Bacteria</taxon>
        <taxon>Bacillati</taxon>
        <taxon>Actinomycetota</taxon>
        <taxon>Actinomycetes</taxon>
        <taxon>Kitasatosporales</taxon>
        <taxon>Streptomycetaceae</taxon>
        <taxon>Streptomyces</taxon>
    </lineage>
</organism>